<evidence type="ECO:0000313" key="2">
    <source>
        <dbReference type="Proteomes" id="UP000030746"/>
    </source>
</evidence>
<dbReference type="AlphaFoldDB" id="V4C461"/>
<keyword evidence="2" id="KW-1185">Reference proteome</keyword>
<name>V4C461_LOTGI</name>
<dbReference type="RefSeq" id="XP_009052983.1">
    <property type="nucleotide sequence ID" value="XM_009054735.1"/>
</dbReference>
<dbReference type="HOGENOM" id="CLU_1014011_0_0_1"/>
<protein>
    <submittedName>
        <fullName evidence="1">Uncharacterized protein</fullName>
    </submittedName>
</protein>
<accession>V4C461</accession>
<evidence type="ECO:0000313" key="1">
    <source>
        <dbReference type="EMBL" id="ESO96329.1"/>
    </source>
</evidence>
<feature type="non-terminal residue" evidence="1">
    <location>
        <position position="275"/>
    </location>
</feature>
<organism evidence="1 2">
    <name type="scientific">Lottia gigantea</name>
    <name type="common">Giant owl limpet</name>
    <dbReference type="NCBI Taxonomy" id="225164"/>
    <lineage>
        <taxon>Eukaryota</taxon>
        <taxon>Metazoa</taxon>
        <taxon>Spiralia</taxon>
        <taxon>Lophotrochozoa</taxon>
        <taxon>Mollusca</taxon>
        <taxon>Gastropoda</taxon>
        <taxon>Patellogastropoda</taxon>
        <taxon>Lottioidea</taxon>
        <taxon>Lottiidae</taxon>
        <taxon>Lottia</taxon>
    </lineage>
</organism>
<dbReference type="GeneID" id="20243871"/>
<sequence length="275" mass="31590">MASAGTAFLQDITIGKVMRAVFKRRLTDGSGYYAELFDEGESVIDKVIAEGHGILRQTQKPLNSQNNNLNNDGYTGGYNDNKMNYNRNPMRDGNNMMSVDKRREFEKTLQSEYQLMSNKLMENNLGQLLQMIMNVATKVKQLRCQFPVDKNTPLDDGLDLILDDTNRLTNIQVDSLPTVVSTLSTYKAAQKEISLSKDQKEIDEMIKTRDLARVELYEKLKVCVSDLQNYPFEERGQKVKQCLETIEKNYSFFLTQNFPVVTPLPEVLPLYKEWK</sequence>
<dbReference type="OrthoDB" id="10023235at2759"/>
<reference evidence="1 2" key="1">
    <citation type="journal article" date="2013" name="Nature">
        <title>Insights into bilaterian evolution from three spiralian genomes.</title>
        <authorList>
            <person name="Simakov O."/>
            <person name="Marletaz F."/>
            <person name="Cho S.J."/>
            <person name="Edsinger-Gonzales E."/>
            <person name="Havlak P."/>
            <person name="Hellsten U."/>
            <person name="Kuo D.H."/>
            <person name="Larsson T."/>
            <person name="Lv J."/>
            <person name="Arendt D."/>
            <person name="Savage R."/>
            <person name="Osoegawa K."/>
            <person name="de Jong P."/>
            <person name="Grimwood J."/>
            <person name="Chapman J.A."/>
            <person name="Shapiro H."/>
            <person name="Aerts A."/>
            <person name="Otillar R.P."/>
            <person name="Terry A.Y."/>
            <person name="Boore J.L."/>
            <person name="Grigoriev I.V."/>
            <person name="Lindberg D.R."/>
            <person name="Seaver E.C."/>
            <person name="Weisblat D.A."/>
            <person name="Putnam N.H."/>
            <person name="Rokhsar D.S."/>
        </authorList>
    </citation>
    <scope>NUCLEOTIDE SEQUENCE [LARGE SCALE GENOMIC DNA]</scope>
</reference>
<gene>
    <name evidence="1" type="ORF">LOTGIDRAFT_176605</name>
</gene>
<dbReference type="CTD" id="20243871"/>
<proteinExistence type="predicted"/>
<dbReference type="KEGG" id="lgi:LOTGIDRAFT_176605"/>
<dbReference type="STRING" id="225164.V4C461"/>
<dbReference type="EMBL" id="KB201486">
    <property type="protein sequence ID" value="ESO96329.1"/>
    <property type="molecule type" value="Genomic_DNA"/>
</dbReference>
<dbReference type="Proteomes" id="UP000030746">
    <property type="component" value="Unassembled WGS sequence"/>
</dbReference>